<comment type="caution">
    <text evidence="1">The sequence shown here is derived from an EMBL/GenBank/DDBJ whole genome shotgun (WGS) entry which is preliminary data.</text>
</comment>
<accession>A0ACB5TZV4</accession>
<proteinExistence type="predicted"/>
<sequence length="274" mass="31034">MVESFAKRSLSRQSSSFSLSQKQYQQPQVPLPKPSSITNLTSLTTISGSSSATLQAQGQSQQPQQQLSNRRSKIALQQQQQLSQAQSQYSHPHQQNSRQHHPTAHPRSVSMTKSASNASTSTVKETHHVHVEYDPVTRKRVLNSYEILRDLGSGQHGKVKLAMDTATRQLVAIKIVDRKSKPKLGRLTRPGNSQEDKIRREIAIMKKCDHVNVVKLIEVLDAETSRKIYLVLEFCERGEIEWQRKDDSTNNLPEPMLSWDVARHVFREVVVGLE</sequence>
<reference evidence="1" key="1">
    <citation type="submission" date="2023-04" db="EMBL/GenBank/DDBJ databases">
        <title>Ambrosiozyma monospora NBRC 10751.</title>
        <authorList>
            <person name="Ichikawa N."/>
            <person name="Sato H."/>
            <person name="Tonouchi N."/>
        </authorList>
    </citation>
    <scope>NUCLEOTIDE SEQUENCE</scope>
    <source>
        <strain evidence="1">NBRC 10751</strain>
    </source>
</reference>
<gene>
    <name evidence="1" type="ORF">Amon02_001044000</name>
</gene>
<protein>
    <submittedName>
        <fullName evidence="1">Unnamed protein product</fullName>
    </submittedName>
</protein>
<evidence type="ECO:0000313" key="1">
    <source>
        <dbReference type="EMBL" id="GME98250.1"/>
    </source>
</evidence>
<name>A0ACB5TZV4_AMBMO</name>
<dbReference type="Proteomes" id="UP001165064">
    <property type="component" value="Unassembled WGS sequence"/>
</dbReference>
<keyword evidence="2" id="KW-1185">Reference proteome</keyword>
<dbReference type="EMBL" id="BSXS01010442">
    <property type="protein sequence ID" value="GME98250.1"/>
    <property type="molecule type" value="Genomic_DNA"/>
</dbReference>
<evidence type="ECO:0000313" key="2">
    <source>
        <dbReference type="Proteomes" id="UP001165064"/>
    </source>
</evidence>
<organism evidence="1 2">
    <name type="scientific">Ambrosiozyma monospora</name>
    <name type="common">Yeast</name>
    <name type="synonym">Endomycopsis monosporus</name>
    <dbReference type="NCBI Taxonomy" id="43982"/>
    <lineage>
        <taxon>Eukaryota</taxon>
        <taxon>Fungi</taxon>
        <taxon>Dikarya</taxon>
        <taxon>Ascomycota</taxon>
        <taxon>Saccharomycotina</taxon>
        <taxon>Pichiomycetes</taxon>
        <taxon>Pichiales</taxon>
        <taxon>Pichiaceae</taxon>
        <taxon>Ambrosiozyma</taxon>
    </lineage>
</organism>